<sequence length="260" mass="29440">MKELNQQIIEIELIASHAWPAHEVQYLGGWILRASYGITHRANSTLILEELPEVDIDSAIQIIREFYISRGLPPRFQLTNASVPANIDRKIADLGFILEMKVNVQIISLDSLIQGVSPFRVEIQPIPQQNWLSTYAAVGDYDSFSLGIRKVIMTRIVQKKAYVAAFFKNKVVGVGFGVAERGWLGLFAISTLTQFRRKGIATAITRALAQWGLSKGSTRAYLLVEQKNEPANDLYNHLGFKNLYYYWYRLEQGSNESNSK</sequence>
<dbReference type="GO" id="GO:0016747">
    <property type="term" value="F:acyltransferase activity, transferring groups other than amino-acyl groups"/>
    <property type="evidence" value="ECO:0007669"/>
    <property type="project" value="InterPro"/>
</dbReference>
<dbReference type="InterPro" id="IPR056935">
    <property type="entry name" value="Rv0428c-like_C"/>
</dbReference>
<dbReference type="PROSITE" id="PS51186">
    <property type="entry name" value="GNAT"/>
    <property type="match status" value="1"/>
</dbReference>
<name>X1FW87_9ZZZZ</name>
<evidence type="ECO:0000313" key="2">
    <source>
        <dbReference type="EMBL" id="GAH36825.1"/>
    </source>
</evidence>
<dbReference type="Pfam" id="PF24553">
    <property type="entry name" value="Rv0428c_C"/>
    <property type="match status" value="1"/>
</dbReference>
<gene>
    <name evidence="2" type="ORF">S03H2_10656</name>
</gene>
<dbReference type="SUPFAM" id="SSF55729">
    <property type="entry name" value="Acyl-CoA N-acyltransferases (Nat)"/>
    <property type="match status" value="1"/>
</dbReference>
<proteinExistence type="predicted"/>
<reference evidence="2" key="1">
    <citation type="journal article" date="2014" name="Front. Microbiol.">
        <title>High frequency of phylogenetically diverse reductive dehalogenase-homologous genes in deep subseafloor sedimentary metagenomes.</title>
        <authorList>
            <person name="Kawai M."/>
            <person name="Futagami T."/>
            <person name="Toyoda A."/>
            <person name="Takaki Y."/>
            <person name="Nishi S."/>
            <person name="Hori S."/>
            <person name="Arai W."/>
            <person name="Tsubouchi T."/>
            <person name="Morono Y."/>
            <person name="Uchiyama I."/>
            <person name="Ito T."/>
            <person name="Fujiyama A."/>
            <person name="Inagaki F."/>
            <person name="Takami H."/>
        </authorList>
    </citation>
    <scope>NUCLEOTIDE SEQUENCE</scope>
    <source>
        <strain evidence="2">Expedition CK06-06</strain>
    </source>
</reference>
<dbReference type="AlphaFoldDB" id="X1FW87"/>
<dbReference type="Gene3D" id="3.40.630.30">
    <property type="match status" value="1"/>
</dbReference>
<accession>X1FW87</accession>
<protein>
    <recommendedName>
        <fullName evidence="1">N-acetyltransferase domain-containing protein</fullName>
    </recommendedName>
</protein>
<evidence type="ECO:0000259" key="1">
    <source>
        <dbReference type="PROSITE" id="PS51186"/>
    </source>
</evidence>
<organism evidence="2">
    <name type="scientific">marine sediment metagenome</name>
    <dbReference type="NCBI Taxonomy" id="412755"/>
    <lineage>
        <taxon>unclassified sequences</taxon>
        <taxon>metagenomes</taxon>
        <taxon>ecological metagenomes</taxon>
    </lineage>
</organism>
<comment type="caution">
    <text evidence="2">The sequence shown here is derived from an EMBL/GenBank/DDBJ whole genome shotgun (WGS) entry which is preliminary data.</text>
</comment>
<dbReference type="InterPro" id="IPR000182">
    <property type="entry name" value="GNAT_dom"/>
</dbReference>
<dbReference type="CDD" id="cd04301">
    <property type="entry name" value="NAT_SF"/>
    <property type="match status" value="1"/>
</dbReference>
<dbReference type="EMBL" id="BARU01005469">
    <property type="protein sequence ID" value="GAH36825.1"/>
    <property type="molecule type" value="Genomic_DNA"/>
</dbReference>
<feature type="domain" description="N-acetyltransferase" evidence="1">
    <location>
        <begin position="121"/>
        <end position="260"/>
    </location>
</feature>
<dbReference type="InterPro" id="IPR016181">
    <property type="entry name" value="Acyl_CoA_acyltransferase"/>
</dbReference>